<dbReference type="CDD" id="cd00158">
    <property type="entry name" value="RHOD"/>
    <property type="match status" value="1"/>
</dbReference>
<dbReference type="Pfam" id="PF00581">
    <property type="entry name" value="Rhodanese"/>
    <property type="match status" value="1"/>
</dbReference>
<dbReference type="InterPro" id="IPR050229">
    <property type="entry name" value="GlpE_sulfurtransferase"/>
</dbReference>
<protein>
    <submittedName>
        <fullName evidence="3">Rhodanese-like domain-containing protein</fullName>
    </submittedName>
</protein>
<evidence type="ECO:0000313" key="4">
    <source>
        <dbReference type="Proteomes" id="UP001321018"/>
    </source>
</evidence>
<gene>
    <name evidence="3" type="ORF">OB960_21325</name>
</gene>
<evidence type="ECO:0000256" key="1">
    <source>
        <dbReference type="SAM" id="MobiDB-lite"/>
    </source>
</evidence>
<reference evidence="3" key="1">
    <citation type="submission" date="2022-09" db="EMBL/GenBank/DDBJ databases">
        <title>Enrichment on poylsaccharides allowed isolation of novel metabolic and taxonomic groups of Haloarchaea.</title>
        <authorList>
            <person name="Sorokin D.Y."/>
            <person name="Elcheninov A.G."/>
            <person name="Khizhniak T.V."/>
            <person name="Kolganova T.V."/>
            <person name="Kublanov I.V."/>
        </authorList>
    </citation>
    <scope>NUCLEOTIDE SEQUENCE</scope>
    <source>
        <strain evidence="3">AArc-xg1-1</strain>
    </source>
</reference>
<dbReference type="PROSITE" id="PS50206">
    <property type="entry name" value="RHODANESE_3"/>
    <property type="match status" value="1"/>
</dbReference>
<evidence type="ECO:0000313" key="3">
    <source>
        <dbReference type="EMBL" id="MCU4743929.1"/>
    </source>
</evidence>
<dbReference type="PANTHER" id="PTHR43031">
    <property type="entry name" value="FAD-DEPENDENT OXIDOREDUCTASE"/>
    <property type="match status" value="1"/>
</dbReference>
<feature type="compositionally biased region" description="Polar residues" evidence="1">
    <location>
        <begin position="113"/>
        <end position="123"/>
    </location>
</feature>
<dbReference type="AlphaFoldDB" id="A0AAP3E4G5"/>
<dbReference type="InterPro" id="IPR036873">
    <property type="entry name" value="Rhodanese-like_dom_sf"/>
</dbReference>
<dbReference type="EMBL" id="JAOPKA010000019">
    <property type="protein sequence ID" value="MCU4743929.1"/>
    <property type="molecule type" value="Genomic_DNA"/>
</dbReference>
<dbReference type="Proteomes" id="UP001321018">
    <property type="component" value="Unassembled WGS sequence"/>
</dbReference>
<feature type="region of interest" description="Disordered" evidence="1">
    <location>
        <begin position="112"/>
        <end position="148"/>
    </location>
</feature>
<feature type="domain" description="Rhodanese" evidence="2">
    <location>
        <begin position="17"/>
        <end position="110"/>
    </location>
</feature>
<sequence>MDGEITPEAVNDLLEDDDETLRVIDIRDPTSFDRGYIPDSENVPFHELPQRVEAVADDDVDRIVTVCPHGKASVQAARLIGSYEGCADTTVESMAGGLEAWSQECGLELVATADSSSNPSTSAVGARTASTGDDSGSDSDSDTPDAPF</sequence>
<dbReference type="PANTHER" id="PTHR43031:SF16">
    <property type="entry name" value="OXIDOREDUCTASE"/>
    <property type="match status" value="1"/>
</dbReference>
<proteinExistence type="predicted"/>
<accession>A0AAP3E4G5</accession>
<evidence type="ECO:0000259" key="2">
    <source>
        <dbReference type="PROSITE" id="PS50206"/>
    </source>
</evidence>
<feature type="compositionally biased region" description="Acidic residues" evidence="1">
    <location>
        <begin position="135"/>
        <end position="148"/>
    </location>
</feature>
<dbReference type="InterPro" id="IPR001763">
    <property type="entry name" value="Rhodanese-like_dom"/>
</dbReference>
<name>A0AAP3E4G5_9EURY</name>
<dbReference type="SUPFAM" id="SSF52821">
    <property type="entry name" value="Rhodanese/Cell cycle control phosphatase"/>
    <property type="match status" value="1"/>
</dbReference>
<comment type="caution">
    <text evidence="3">The sequence shown here is derived from an EMBL/GenBank/DDBJ whole genome shotgun (WGS) entry which is preliminary data.</text>
</comment>
<dbReference type="SMART" id="SM00450">
    <property type="entry name" value="RHOD"/>
    <property type="match status" value="1"/>
</dbReference>
<organism evidence="3 4">
    <name type="scientific">Natronoglomus mannanivorans</name>
    <dbReference type="NCBI Taxonomy" id="2979990"/>
    <lineage>
        <taxon>Archaea</taxon>
        <taxon>Methanobacteriati</taxon>
        <taxon>Methanobacteriota</taxon>
        <taxon>Stenosarchaea group</taxon>
        <taxon>Halobacteria</taxon>
        <taxon>Halobacteriales</taxon>
        <taxon>Natrialbaceae</taxon>
        <taxon>Natronoglomus</taxon>
    </lineage>
</organism>
<dbReference type="Gene3D" id="3.40.250.10">
    <property type="entry name" value="Rhodanese-like domain"/>
    <property type="match status" value="1"/>
</dbReference>
<dbReference type="RefSeq" id="WP_338005739.1">
    <property type="nucleotide sequence ID" value="NZ_JAOPKA010000019.1"/>
</dbReference>